<dbReference type="EMBL" id="CP144754">
    <property type="protein sequence ID" value="WVZ95843.1"/>
    <property type="molecule type" value="Genomic_DNA"/>
</dbReference>
<dbReference type="Proteomes" id="UP001341281">
    <property type="component" value="Chromosome 10"/>
</dbReference>
<evidence type="ECO:0000256" key="1">
    <source>
        <dbReference type="SAM" id="MobiDB-lite"/>
    </source>
</evidence>
<gene>
    <name evidence="2" type="ORF">U9M48_041557</name>
</gene>
<sequence>METKHNQLPWITRGGGDDLVAANVNAKNILAFELILSLRRPVASGWGSCAHAYLVEDSIDDDGGGGLLLLLLRRAGALQAEHRVDRNILLFLRHHRHVKMERTVLLCRPEVVDAERAVSLPHSEVRRQGPGGKLELVGAPAFEGAEHSDEPDGAADAGGVGHADLRAIVGERDEAEHRFVGFRVAADDDAVVQIDPAEGARRPRHGEGGVDGEVVPVGRSGPRERLVREPDSLGHPREARCVGEPYVEHRMGEAAPLHAGQLGEEIGGRGRRLAAQSNGCIPDVVEAVPSVGRGWHRGEERPGRGGGGVQDDVASGRGRGRARAVVVATVEDDEVVGGAGDEALGAHLAAQAMGYGALELEGGDRRGRDELGATRDEEEDDVSLASFCCSDGRR</sequence>
<feature type="compositionally biased region" description="Basic and acidic residues" evidence="1">
    <location>
        <begin position="362"/>
        <end position="375"/>
    </location>
</feature>
<evidence type="ECO:0000313" key="2">
    <source>
        <dbReference type="EMBL" id="WVZ95843.1"/>
    </source>
</evidence>
<feature type="compositionally biased region" description="Basic and acidic residues" evidence="1">
    <location>
        <begin position="199"/>
        <end position="208"/>
    </location>
</feature>
<organism evidence="2 3">
    <name type="scientific">Paspalum notatum var. saurae</name>
    <dbReference type="NCBI Taxonomy" id="547442"/>
    <lineage>
        <taxon>Eukaryota</taxon>
        <taxon>Viridiplantae</taxon>
        <taxon>Streptophyta</taxon>
        <taxon>Embryophyta</taxon>
        <taxon>Tracheophyta</taxon>
        <taxon>Spermatophyta</taxon>
        <taxon>Magnoliopsida</taxon>
        <taxon>Liliopsida</taxon>
        <taxon>Poales</taxon>
        <taxon>Poaceae</taxon>
        <taxon>PACMAD clade</taxon>
        <taxon>Panicoideae</taxon>
        <taxon>Andropogonodae</taxon>
        <taxon>Paspaleae</taxon>
        <taxon>Paspalinae</taxon>
        <taxon>Paspalum</taxon>
    </lineage>
</organism>
<reference evidence="2 3" key="1">
    <citation type="submission" date="2024-02" db="EMBL/GenBank/DDBJ databases">
        <title>High-quality chromosome-scale genome assembly of Pensacola bahiagrass (Paspalum notatum Flugge var. saurae).</title>
        <authorList>
            <person name="Vega J.M."/>
            <person name="Podio M."/>
            <person name="Orjuela J."/>
            <person name="Siena L.A."/>
            <person name="Pessino S.C."/>
            <person name="Combes M.C."/>
            <person name="Mariac C."/>
            <person name="Albertini E."/>
            <person name="Pupilli F."/>
            <person name="Ortiz J.P.A."/>
            <person name="Leblanc O."/>
        </authorList>
    </citation>
    <scope>NUCLEOTIDE SEQUENCE [LARGE SCALE GENOMIC DNA]</scope>
    <source>
        <strain evidence="2">R1</strain>
        <tissue evidence="2">Leaf</tissue>
    </source>
</reference>
<dbReference type="AlphaFoldDB" id="A0AAQ3UQT4"/>
<feature type="region of interest" description="Disordered" evidence="1">
    <location>
        <begin position="293"/>
        <end position="318"/>
    </location>
</feature>
<name>A0AAQ3UQT4_PASNO</name>
<evidence type="ECO:0000313" key="3">
    <source>
        <dbReference type="Proteomes" id="UP001341281"/>
    </source>
</evidence>
<feature type="region of interest" description="Disordered" evidence="1">
    <location>
        <begin position="199"/>
        <end position="229"/>
    </location>
</feature>
<protein>
    <submittedName>
        <fullName evidence="2">Uncharacterized protein</fullName>
    </submittedName>
</protein>
<accession>A0AAQ3UQT4</accession>
<proteinExistence type="predicted"/>
<keyword evidence="3" id="KW-1185">Reference proteome</keyword>
<feature type="region of interest" description="Disordered" evidence="1">
    <location>
        <begin position="359"/>
        <end position="394"/>
    </location>
</feature>